<dbReference type="InterPro" id="IPR003748">
    <property type="entry name" value="DUF169"/>
</dbReference>
<dbReference type="EMBL" id="JACOOH010000007">
    <property type="protein sequence ID" value="MBC5622654.1"/>
    <property type="molecule type" value="Genomic_DNA"/>
</dbReference>
<dbReference type="RefSeq" id="WP_186977454.1">
    <property type="nucleotide sequence ID" value="NZ_JACOOH010000007.1"/>
</dbReference>
<name>A0ABR7D4C6_9BACT</name>
<gene>
    <name evidence="1" type="ORF">H8S64_16295</name>
</gene>
<accession>A0ABR7D4C6</accession>
<organism evidence="1 2">
    <name type="scientific">Butyricimonas hominis</name>
    <dbReference type="NCBI Taxonomy" id="2763032"/>
    <lineage>
        <taxon>Bacteria</taxon>
        <taxon>Pseudomonadati</taxon>
        <taxon>Bacteroidota</taxon>
        <taxon>Bacteroidia</taxon>
        <taxon>Bacteroidales</taxon>
        <taxon>Odoribacteraceae</taxon>
        <taxon>Butyricimonas</taxon>
    </lineage>
</organism>
<evidence type="ECO:0000313" key="1">
    <source>
        <dbReference type="EMBL" id="MBC5622654.1"/>
    </source>
</evidence>
<comment type="caution">
    <text evidence="1">The sequence shown here is derived from an EMBL/GenBank/DDBJ whole genome shotgun (WGS) entry which is preliminary data.</text>
</comment>
<sequence>MDIVKRDRFTALWKKYFNDAELPVAFYYSKENNNATIVKKAVGHTCIIAQLGRVRKGEPLCFLPDSVGCGGGKYYLGFSDGMREGFEYFLSHGENEPHCERYKRTPEQVNALMKTIPVLPRKGDCLVFKRWDHLTEQDEPEAVFFFATPDVLSGLFTLANFDSTKQEPVISPFGAGCTSIIYYPYREQLEGTQRAVIGMFDPSARKCITNNLISFGVPITKFMEMIDQMEECFLVTDTWKVIQKRI</sequence>
<proteinExistence type="predicted"/>
<evidence type="ECO:0000313" key="2">
    <source>
        <dbReference type="Proteomes" id="UP000646484"/>
    </source>
</evidence>
<keyword evidence="2" id="KW-1185">Reference proteome</keyword>
<reference evidence="1 2" key="1">
    <citation type="submission" date="2020-08" db="EMBL/GenBank/DDBJ databases">
        <title>Genome public.</title>
        <authorList>
            <person name="Liu C."/>
            <person name="Sun Q."/>
        </authorList>
    </citation>
    <scope>NUCLEOTIDE SEQUENCE [LARGE SCALE GENOMIC DNA]</scope>
    <source>
        <strain evidence="1 2">NSJ-56</strain>
    </source>
</reference>
<protein>
    <submittedName>
        <fullName evidence="1">DUF169 domain-containing protein</fullName>
    </submittedName>
</protein>
<dbReference type="Pfam" id="PF02596">
    <property type="entry name" value="DUF169"/>
    <property type="match status" value="1"/>
</dbReference>
<dbReference type="Proteomes" id="UP000646484">
    <property type="component" value="Unassembled WGS sequence"/>
</dbReference>